<feature type="compositionally biased region" description="Basic and acidic residues" evidence="1">
    <location>
        <begin position="1"/>
        <end position="19"/>
    </location>
</feature>
<dbReference type="AlphaFoldDB" id="A0A8G0LBE6"/>
<dbReference type="EMBL" id="CP075865">
    <property type="protein sequence ID" value="QYS97647.1"/>
    <property type="molecule type" value="Genomic_DNA"/>
</dbReference>
<organism evidence="2 3">
    <name type="scientific">Trichoderma simmonsii</name>
    <dbReference type="NCBI Taxonomy" id="1491479"/>
    <lineage>
        <taxon>Eukaryota</taxon>
        <taxon>Fungi</taxon>
        <taxon>Dikarya</taxon>
        <taxon>Ascomycota</taxon>
        <taxon>Pezizomycotina</taxon>
        <taxon>Sordariomycetes</taxon>
        <taxon>Hypocreomycetidae</taxon>
        <taxon>Hypocreales</taxon>
        <taxon>Hypocreaceae</taxon>
        <taxon>Trichoderma</taxon>
    </lineage>
</organism>
<gene>
    <name evidence="2" type="ORF">H0G86_004870</name>
</gene>
<feature type="region of interest" description="Disordered" evidence="1">
    <location>
        <begin position="1"/>
        <end position="47"/>
    </location>
</feature>
<evidence type="ECO:0000313" key="3">
    <source>
        <dbReference type="Proteomes" id="UP000826661"/>
    </source>
</evidence>
<protein>
    <submittedName>
        <fullName evidence="2">Uncharacterized protein</fullName>
    </submittedName>
</protein>
<feature type="compositionally biased region" description="Basic and acidic residues" evidence="1">
    <location>
        <begin position="140"/>
        <end position="151"/>
    </location>
</feature>
<feature type="compositionally biased region" description="Polar residues" evidence="1">
    <location>
        <begin position="90"/>
        <end position="112"/>
    </location>
</feature>
<accession>A0A8G0LBE6</accession>
<sequence length="204" mass="22968">MVRSMRQEQDRLARSRARYEALQAQALGSSRQHHHEPDPMGIDDPSWIEQRLQQRMWREFPIPPEPTRHPRLNGINGINGNQPPRHNGVNGINGNQPPRHNGVNGINGNQPPRLNGINGINGDQPPRQNGINGINGVNGHSHEGEEASQDEHSDEDDKDASGQPMEQLHINGVHEDLDDNDGHEQRDTGDANHHRVLWRRSPEL</sequence>
<feature type="compositionally biased region" description="Low complexity" evidence="1">
    <location>
        <begin position="129"/>
        <end position="139"/>
    </location>
</feature>
<dbReference type="Proteomes" id="UP000826661">
    <property type="component" value="Chromosome II"/>
</dbReference>
<proteinExistence type="predicted"/>
<name>A0A8G0LBE6_9HYPO</name>
<keyword evidence="3" id="KW-1185">Reference proteome</keyword>
<feature type="compositionally biased region" description="Basic and acidic residues" evidence="1">
    <location>
        <begin position="172"/>
        <end position="193"/>
    </location>
</feature>
<evidence type="ECO:0000256" key="1">
    <source>
        <dbReference type="SAM" id="MobiDB-lite"/>
    </source>
</evidence>
<evidence type="ECO:0000313" key="2">
    <source>
        <dbReference type="EMBL" id="QYS97647.1"/>
    </source>
</evidence>
<reference evidence="2 3" key="1">
    <citation type="journal article" date="2021" name="BMC Genomics">
        <title>Telomere-to-telomere genome assembly of asparaginase-producing Trichoderma simmonsii.</title>
        <authorList>
            <person name="Chung D."/>
            <person name="Kwon Y.M."/>
            <person name="Yang Y."/>
        </authorList>
    </citation>
    <scope>NUCLEOTIDE SEQUENCE [LARGE SCALE GENOMIC DNA]</scope>
    <source>
        <strain evidence="2 3">GH-Sj1</strain>
    </source>
</reference>
<feature type="region of interest" description="Disordered" evidence="1">
    <location>
        <begin position="62"/>
        <end position="204"/>
    </location>
</feature>